<reference evidence="1" key="1">
    <citation type="journal article" date="2015" name="Nature">
        <title>Complex archaea that bridge the gap between prokaryotes and eukaryotes.</title>
        <authorList>
            <person name="Spang A."/>
            <person name="Saw J.H."/>
            <person name="Jorgensen S.L."/>
            <person name="Zaremba-Niedzwiedzka K."/>
            <person name="Martijn J."/>
            <person name="Lind A.E."/>
            <person name="van Eijk R."/>
            <person name="Schleper C."/>
            <person name="Guy L."/>
            <person name="Ettema T.J."/>
        </authorList>
    </citation>
    <scope>NUCLEOTIDE SEQUENCE</scope>
</reference>
<feature type="non-terminal residue" evidence="1">
    <location>
        <position position="1"/>
    </location>
</feature>
<gene>
    <name evidence="1" type="ORF">LCGC14_1461060</name>
</gene>
<dbReference type="AlphaFoldDB" id="A0A0F9JFN5"/>
<evidence type="ECO:0000313" key="1">
    <source>
        <dbReference type="EMBL" id="KKM68418.1"/>
    </source>
</evidence>
<proteinExistence type="predicted"/>
<organism evidence="1">
    <name type="scientific">marine sediment metagenome</name>
    <dbReference type="NCBI Taxonomy" id="412755"/>
    <lineage>
        <taxon>unclassified sequences</taxon>
        <taxon>metagenomes</taxon>
        <taxon>ecological metagenomes</taxon>
    </lineage>
</organism>
<protein>
    <submittedName>
        <fullName evidence="1">Uncharacterized protein</fullName>
    </submittedName>
</protein>
<comment type="caution">
    <text evidence="1">The sequence shown here is derived from an EMBL/GenBank/DDBJ whole genome shotgun (WGS) entry which is preliminary data.</text>
</comment>
<dbReference type="EMBL" id="LAZR01010170">
    <property type="protein sequence ID" value="KKM68418.1"/>
    <property type="molecule type" value="Genomic_DNA"/>
</dbReference>
<accession>A0A0F9JFN5</accession>
<sequence>KYDNSDGLYKFEHRIWAGVGSVAWTDAGEINSNPDNIYGCVLRLSGTTIYMGYLHVTNSNVSKIFELEWEEGDVTAPLIGSSTLIASGVYYGSSDHAFRTLFGPALMIDPDGTQIFAYLKNNVNNIYVTIGGSEQVAIADKDVDNNAYNDFSKVSNWNIVVKSGVLYVFYCTLNKGSGAYKMEETGDVSILFEYWQIKRKALIFDSADQDFLGAEIWFDSEIVEDQPIGNSYLNTYQKHETDSMKRISYIKYFAYPNSVTCEFRYIRQDRGVLAGAVELVQKAVIRYDARQYTDDLHQGVGGVAESNVINLLERLDVIQCDNDRFYFRHSGVMMWRLLEGQMDETNSFIKNRCVIDGKAFLWVKNNVLRAGCGTGTGFERTPPIFYDLVDRFIYNNDAPRLRARRLNFADVKPHTPTDTPVYILMEYITTPNPDGEEPQVGLIEPPGTDTDDDNERYARFSATDADGSDNLTPSYHMGPSFPEIGIPQHAPPNRVEHPYKNIAERVDVFGTNSYVDLKQPYIEGFLGYALRYDNGQISQILPIQGAIGGIVNEPIKLGWEVTDIDDDNVYVSTLLGRMLKVTAWIKPWNFDANTAMNPRVSSIMYFWGMRDKPATTRLDANYRLIKEVFIAKKELFKDHEWDGDSPWELSVAFGVSDPLMKIVTFIDFKTYQKIYRVAENAVDMIGHGVPVYEDEKAAWLEGYKYADSIGDRLLYGNIKMNGQIAESDLRYSGYGVSGGEAFPTPDVVGIESVRRMPFKLMGVSSFGDETIIGFGDTDIEWGRVLQELRQWQWRGTRQDLGVLSPDSITKIAESAQAAAEGKFHGLSFLSVKSGLRFFNPYVSTVMARDINENFEDFRNPSGTRTLTTRKGILELAAADAMVIHLPEYELLFVHFPTDGVTWVRDFKAEAYIRGGGQYWTEWSIGKPPTAWCVAPEGYLLYTDGNQLYKWDAGSETDDGGVAIECEGRIANIPSSMVGIIIPARLAVSYDLYHNGDEGDPALVIDVLKDDGQKLDNSISFPLTRTTSTPLMVKKQKGFGQSPGRANQSLSLAWSLTNPLNVAAFHLHGLFLKAESYNDF</sequence>
<name>A0A0F9JFN5_9ZZZZ</name>